<dbReference type="EMBL" id="JBHUOM010000023">
    <property type="protein sequence ID" value="MFD2937254.1"/>
    <property type="molecule type" value="Genomic_DNA"/>
</dbReference>
<gene>
    <name evidence="1" type="ORF">ACFS25_26000</name>
</gene>
<keyword evidence="2" id="KW-1185">Reference proteome</keyword>
<proteinExistence type="predicted"/>
<sequence length="267" mass="30790">MSYDHSSPLQRLFSETTQQVLDSNWTTFSKANNWQEVLPCPDLSALPVIPISALVMKAVGLRTESAHEKKLTWALWATDFFNRHNESINGNLNTMERHLTDELAVWNKYHSEKNEQLSVEKMYREWLDTIGHLTLMELIGLPIGLGTAQQFLAPKYEALKERYDMYISVPVNLGLRQIALLYIYQNKTISWEQRDQIAQQYGYKSGEKLYKHYNKHSRTSDRIGVEGGQIQPLIEDIIATIPFLSESQKQQAESEIKTISAKILDRS</sequence>
<accession>A0ABW6AP41</accession>
<evidence type="ECO:0000313" key="1">
    <source>
        <dbReference type="EMBL" id="MFD2937254.1"/>
    </source>
</evidence>
<organism evidence="1 2">
    <name type="scientific">Spirosoma flavum</name>
    <dbReference type="NCBI Taxonomy" id="2048557"/>
    <lineage>
        <taxon>Bacteria</taxon>
        <taxon>Pseudomonadati</taxon>
        <taxon>Bacteroidota</taxon>
        <taxon>Cytophagia</taxon>
        <taxon>Cytophagales</taxon>
        <taxon>Cytophagaceae</taxon>
        <taxon>Spirosoma</taxon>
    </lineage>
</organism>
<name>A0ABW6AP41_9BACT</name>
<protein>
    <submittedName>
        <fullName evidence="1">Uncharacterized protein</fullName>
    </submittedName>
</protein>
<comment type="caution">
    <text evidence="1">The sequence shown here is derived from an EMBL/GenBank/DDBJ whole genome shotgun (WGS) entry which is preliminary data.</text>
</comment>
<dbReference type="RefSeq" id="WP_381506893.1">
    <property type="nucleotide sequence ID" value="NZ_JBHUOM010000023.1"/>
</dbReference>
<dbReference type="Proteomes" id="UP001597512">
    <property type="component" value="Unassembled WGS sequence"/>
</dbReference>
<evidence type="ECO:0000313" key="2">
    <source>
        <dbReference type="Proteomes" id="UP001597512"/>
    </source>
</evidence>
<reference evidence="2" key="1">
    <citation type="journal article" date="2019" name="Int. J. Syst. Evol. Microbiol.">
        <title>The Global Catalogue of Microorganisms (GCM) 10K type strain sequencing project: providing services to taxonomists for standard genome sequencing and annotation.</title>
        <authorList>
            <consortium name="The Broad Institute Genomics Platform"/>
            <consortium name="The Broad Institute Genome Sequencing Center for Infectious Disease"/>
            <person name="Wu L."/>
            <person name="Ma J."/>
        </authorList>
    </citation>
    <scope>NUCLEOTIDE SEQUENCE [LARGE SCALE GENOMIC DNA]</scope>
    <source>
        <strain evidence="2">KCTC 52490</strain>
    </source>
</reference>